<dbReference type="EMBL" id="VFWZ01000003">
    <property type="protein sequence ID" value="TPN86231.1"/>
    <property type="molecule type" value="Genomic_DNA"/>
</dbReference>
<dbReference type="AlphaFoldDB" id="A0A504JIB7"/>
<sequence length="359" mass="42427">MTRITELFVFQNKIEHTFEIKHPGKGENNVETVILTEIRDENDKFPVEYYMDVESVICYENLCKIVPVRIFWNVMGEYQRYKMINGAALEKYEGEPYTKEDYEKTHQILKNINSPFKTVRIDEILTTVKSHDIVDAVAGETLLEMDEEDTVHGASLTCYTLWHWTHGDIVSKIRDLTGNSFQTKQFERYLTSKKTDQQLFAIEQMTRIMLYNDVLRETLITQVISNNALLLKTLHYVEKTNSSDYFSIVKTLFFKGNKQIRIAMLNSLLKTKHEITTAYFEEFCLNLPNLSSYQEIALFLRLRSQRNLNSKKITDAFLPLLERDLLIARNAYWFLKTQELNHEQQSILNRFFEKYKEQL</sequence>
<evidence type="ECO:0000313" key="1">
    <source>
        <dbReference type="EMBL" id="TPN86231.1"/>
    </source>
</evidence>
<protein>
    <submittedName>
        <fullName evidence="1">Uncharacterized protein</fullName>
    </submittedName>
</protein>
<dbReference type="RefSeq" id="WP_140593708.1">
    <property type="nucleotide sequence ID" value="NZ_VFWZ01000003.1"/>
</dbReference>
<accession>A0A504JIB7</accession>
<name>A0A504JIB7_9FLAO</name>
<dbReference type="Proteomes" id="UP000315540">
    <property type="component" value="Unassembled WGS sequence"/>
</dbReference>
<evidence type="ECO:0000313" key="2">
    <source>
        <dbReference type="Proteomes" id="UP000315540"/>
    </source>
</evidence>
<keyword evidence="2" id="KW-1185">Reference proteome</keyword>
<dbReference type="OrthoDB" id="6400902at2"/>
<gene>
    <name evidence="1" type="ORF">FHK87_13260</name>
</gene>
<proteinExistence type="predicted"/>
<comment type="caution">
    <text evidence="1">The sequence shown here is derived from an EMBL/GenBank/DDBJ whole genome shotgun (WGS) entry which is preliminary data.</text>
</comment>
<reference evidence="1 2" key="1">
    <citation type="submission" date="2019-06" db="EMBL/GenBank/DDBJ databases">
        <authorList>
            <person name="Meng X."/>
        </authorList>
    </citation>
    <scope>NUCLEOTIDE SEQUENCE [LARGE SCALE GENOMIC DNA]</scope>
    <source>
        <strain evidence="1 2">M625</strain>
    </source>
</reference>
<organism evidence="1 2">
    <name type="scientific">Aquimarina algicola</name>
    <dbReference type="NCBI Taxonomy" id="2589995"/>
    <lineage>
        <taxon>Bacteria</taxon>
        <taxon>Pseudomonadati</taxon>
        <taxon>Bacteroidota</taxon>
        <taxon>Flavobacteriia</taxon>
        <taxon>Flavobacteriales</taxon>
        <taxon>Flavobacteriaceae</taxon>
        <taxon>Aquimarina</taxon>
    </lineage>
</organism>